<gene>
    <name evidence="2" type="ordered locus">Dgeo_2112</name>
</gene>
<feature type="region of interest" description="Disordered" evidence="1">
    <location>
        <begin position="364"/>
        <end position="393"/>
    </location>
</feature>
<dbReference type="HOGENOM" id="CLU_351544_0_0_0"/>
<reference evidence="2" key="1">
    <citation type="submission" date="2006-04" db="EMBL/GenBank/DDBJ databases">
        <title>Complete sequence of chromosome of Deinococcus geothermalis DSM 11300.</title>
        <authorList>
            <consortium name="US DOE Joint Genome Institute"/>
            <person name="Copeland A."/>
            <person name="Lucas S."/>
            <person name="Lapidus A."/>
            <person name="Barry K."/>
            <person name="Detter J.C."/>
            <person name="Glavina del Rio T."/>
            <person name="Hammon N."/>
            <person name="Israni S."/>
            <person name="Dalin E."/>
            <person name="Tice H."/>
            <person name="Pitluck S."/>
            <person name="Brettin T."/>
            <person name="Bruce D."/>
            <person name="Han C."/>
            <person name="Tapia R."/>
            <person name="Saunders E."/>
            <person name="Gilna P."/>
            <person name="Schmutz J."/>
            <person name="Larimer F."/>
            <person name="Land M."/>
            <person name="Hauser L."/>
            <person name="Kyrpides N."/>
            <person name="Kim E."/>
            <person name="Daly M.J."/>
            <person name="Fredrickson J.K."/>
            <person name="Makarova K.S."/>
            <person name="Gaidamakova E.K."/>
            <person name="Zhai M."/>
            <person name="Richardson P."/>
        </authorList>
    </citation>
    <scope>NUCLEOTIDE SEQUENCE</scope>
    <source>
        <strain evidence="2">DSM 11300</strain>
    </source>
</reference>
<feature type="compositionally biased region" description="Polar residues" evidence="1">
    <location>
        <begin position="370"/>
        <end position="390"/>
    </location>
</feature>
<evidence type="ECO:0000313" key="2">
    <source>
        <dbReference type="EMBL" id="ABF46406.1"/>
    </source>
</evidence>
<dbReference type="KEGG" id="dge:Dgeo_2112"/>
<evidence type="ECO:0000256" key="1">
    <source>
        <dbReference type="SAM" id="MobiDB-lite"/>
    </source>
</evidence>
<name>Q1IWH8_DEIGD</name>
<dbReference type="Proteomes" id="UP000002431">
    <property type="component" value="Chromosome"/>
</dbReference>
<dbReference type="STRING" id="319795.Dgeo_2112"/>
<dbReference type="RefSeq" id="WP_011531231.1">
    <property type="nucleotide sequence ID" value="NC_008025.1"/>
</dbReference>
<organism evidence="2 3">
    <name type="scientific">Deinococcus geothermalis (strain DSM 11300 / CIP 105573 / AG-3a)</name>
    <dbReference type="NCBI Taxonomy" id="319795"/>
    <lineage>
        <taxon>Bacteria</taxon>
        <taxon>Thermotogati</taxon>
        <taxon>Deinococcota</taxon>
        <taxon>Deinococci</taxon>
        <taxon>Deinococcales</taxon>
        <taxon>Deinococcaceae</taxon>
        <taxon>Deinococcus</taxon>
    </lineage>
</organism>
<proteinExistence type="predicted"/>
<protein>
    <submittedName>
        <fullName evidence="2">Tfp pilus assembly protein PilX</fullName>
    </submittedName>
</protein>
<accession>Q1IWH8</accession>
<dbReference type="EMBL" id="CP000359">
    <property type="protein sequence ID" value="ABF46406.1"/>
    <property type="molecule type" value="Genomic_DNA"/>
</dbReference>
<dbReference type="AlphaFoldDB" id="Q1IWH8"/>
<dbReference type="eggNOG" id="COG3156">
    <property type="taxonomic scope" value="Bacteria"/>
</dbReference>
<evidence type="ECO:0000313" key="3">
    <source>
        <dbReference type="Proteomes" id="UP000002431"/>
    </source>
</evidence>
<keyword evidence="3" id="KW-1185">Reference proteome</keyword>
<sequence>MRGPRSTEGATLVVVVLLTMLLLAALLAASSQLTLSSRRTVADQRAALQAQYVAESGVALAQSRLRDVQTILTKGNLVIPYGTTATTIRSYAEKYCGNSNWVGNSDKQTCTAQISSADDQFEVFAQFVSDAAYSRLPAAERPTDLAAKRAFWKNQLGPLQQLQANGATINYRLVPTRVERLNNSSYRFYLQLDNLSVKGDRAAATRVLKASRTKLSGWWIDISLPSYLDNVLFTNHHRSLAAQNSSTATPDVYFTNQTFDGPVHTNEYYLFTSGATASFAGRLSSAGCTNLPKVGQPSSGSCSQRPGVYVGSTSGLKTASANATTEEQKNNSILQQLMAGASPNLADVTRDDGSQVKDVTFTADYRPMPNNANSQRAAAQGFTPPTSVTTDPEEVARYTSGRGLYFGDEVLGITLTAGDANGNPPTSVSGDPKKWTPAPTYQYIQVLKGYILNIPQYDYYRADANGKLEKKDAIGNWKVVPDPGSPSKPRPFNGTIFAEKTIHNLSGPARSGNQAVRPALAPFSQITVASESGDVEISGDLTLSDESCTKDLNACTDNGIEPPKNVLGVFTQKGNVVITGDAPNNVNIQAVLMSSEGQVTVDNYDDRRRGPRGAVNLVGGLVENWYGPFGTFSGSTSLSGYGRNFLYDRRFQNPGFTPPFFPVSPTWVKKDGSDEGLSLENFVVQQGTRADLP</sequence>